<protein>
    <submittedName>
        <fullName evidence="2">Uncharacterized protein</fullName>
    </submittedName>
</protein>
<proteinExistence type="predicted"/>
<name>A0A4R2HX89_9ACTN</name>
<evidence type="ECO:0000313" key="2">
    <source>
        <dbReference type="EMBL" id="TCO35937.1"/>
    </source>
</evidence>
<keyword evidence="1" id="KW-0812">Transmembrane</keyword>
<accession>A0A4R2HX89</accession>
<feature type="transmembrane region" description="Helical" evidence="1">
    <location>
        <begin position="66"/>
        <end position="88"/>
    </location>
</feature>
<keyword evidence="1" id="KW-1133">Transmembrane helix</keyword>
<dbReference type="Proteomes" id="UP000294508">
    <property type="component" value="Unassembled WGS sequence"/>
</dbReference>
<reference evidence="2 3" key="1">
    <citation type="journal article" date="2015" name="Stand. Genomic Sci.">
        <title>Genomic Encyclopedia of Bacterial and Archaeal Type Strains, Phase III: the genomes of soil and plant-associated and newly described type strains.</title>
        <authorList>
            <person name="Whitman W.B."/>
            <person name="Woyke T."/>
            <person name="Klenk H.P."/>
            <person name="Zhou Y."/>
            <person name="Lilburn T.G."/>
            <person name="Beck B.J."/>
            <person name="De Vos P."/>
            <person name="Vandamme P."/>
            <person name="Eisen J.A."/>
            <person name="Garrity G."/>
            <person name="Hugenholtz P."/>
            <person name="Kyrpides N.C."/>
        </authorList>
    </citation>
    <scope>NUCLEOTIDE SEQUENCE [LARGE SCALE GENOMIC DNA]</scope>
    <source>
        <strain evidence="2 3">VKM Ac-2572</strain>
    </source>
</reference>
<feature type="transmembrane region" description="Helical" evidence="1">
    <location>
        <begin position="39"/>
        <end position="59"/>
    </location>
</feature>
<gene>
    <name evidence="2" type="ORF">EV652_101825</name>
</gene>
<sequence length="90" mass="9330">MAAGMIIGMTACWLTGIVLVLHAIGMPAETGKLDAVVEFYLPLVTPAVVGTGLCAIRVVRLWAASFVVGVTAGWYVGLVLGSLVVVSWTV</sequence>
<dbReference type="EMBL" id="SLWN01000001">
    <property type="protein sequence ID" value="TCO35937.1"/>
    <property type="molecule type" value="Genomic_DNA"/>
</dbReference>
<comment type="caution">
    <text evidence="2">The sequence shown here is derived from an EMBL/GenBank/DDBJ whole genome shotgun (WGS) entry which is preliminary data.</text>
</comment>
<keyword evidence="1" id="KW-0472">Membrane</keyword>
<dbReference type="AlphaFoldDB" id="A0A4R2HX89"/>
<organism evidence="2 3">
    <name type="scientific">Kribbella steppae</name>
    <dbReference type="NCBI Taxonomy" id="2512223"/>
    <lineage>
        <taxon>Bacteria</taxon>
        <taxon>Bacillati</taxon>
        <taxon>Actinomycetota</taxon>
        <taxon>Actinomycetes</taxon>
        <taxon>Propionibacteriales</taxon>
        <taxon>Kribbellaceae</taxon>
        <taxon>Kribbella</taxon>
    </lineage>
</organism>
<keyword evidence="3" id="KW-1185">Reference proteome</keyword>
<evidence type="ECO:0000313" key="3">
    <source>
        <dbReference type="Proteomes" id="UP000294508"/>
    </source>
</evidence>
<evidence type="ECO:0000256" key="1">
    <source>
        <dbReference type="SAM" id="Phobius"/>
    </source>
</evidence>